<sequence length="201" mass="23248">MLHPKIQIERYNEDQAQQIEKTWRRAKQRKTGQIIRVYKERSATYNYPTRYPAHIQEQHPRVTFLSQNGVSSGPASSLYMATAQARLPPNTRLEIPNNTTFQQLQFIDQQKHAIDEGVSAALENYRENYPTLRIMLQDVEFSIRVNIHDLRSVLGLPNFSLCPPFRAPNFDAPTSATVDMEDEDHGYEEHKDEQDGLLFGC</sequence>
<keyword evidence="2" id="KW-1185">Reference proteome</keyword>
<reference evidence="2" key="1">
    <citation type="submission" date="2017-03" db="EMBL/GenBank/DDBJ databases">
        <title>Phytopthora megakarya and P. palmivora, two closely related causual agents of cacao black pod achieved similar genome size and gene model numbers by different mechanisms.</title>
        <authorList>
            <person name="Ali S."/>
            <person name="Shao J."/>
            <person name="Larry D.J."/>
            <person name="Kronmiller B."/>
            <person name="Shen D."/>
            <person name="Strem M.D."/>
            <person name="Melnick R.L."/>
            <person name="Guiltinan M.J."/>
            <person name="Tyler B.M."/>
            <person name="Meinhardt L.W."/>
            <person name="Bailey B.A."/>
        </authorList>
    </citation>
    <scope>NUCLEOTIDE SEQUENCE [LARGE SCALE GENOMIC DNA]</scope>
    <source>
        <strain evidence="2">zdho120</strain>
    </source>
</reference>
<organism evidence="1 2">
    <name type="scientific">Phytophthora megakarya</name>
    <dbReference type="NCBI Taxonomy" id="4795"/>
    <lineage>
        <taxon>Eukaryota</taxon>
        <taxon>Sar</taxon>
        <taxon>Stramenopiles</taxon>
        <taxon>Oomycota</taxon>
        <taxon>Peronosporomycetes</taxon>
        <taxon>Peronosporales</taxon>
        <taxon>Peronosporaceae</taxon>
        <taxon>Phytophthora</taxon>
    </lineage>
</organism>
<gene>
    <name evidence="1" type="ORF">PHMEG_000511</name>
</gene>
<comment type="caution">
    <text evidence="1">The sequence shown here is derived from an EMBL/GenBank/DDBJ whole genome shotgun (WGS) entry which is preliminary data.</text>
</comment>
<dbReference type="OrthoDB" id="110390at2759"/>
<dbReference type="Proteomes" id="UP000198211">
    <property type="component" value="Unassembled WGS sequence"/>
</dbReference>
<evidence type="ECO:0000313" key="2">
    <source>
        <dbReference type="Proteomes" id="UP000198211"/>
    </source>
</evidence>
<proteinExistence type="predicted"/>
<dbReference type="EMBL" id="NBNE01000013">
    <property type="protein sequence ID" value="OWZ24440.1"/>
    <property type="molecule type" value="Genomic_DNA"/>
</dbReference>
<protein>
    <submittedName>
        <fullName evidence="1">Uncharacterized protein</fullName>
    </submittedName>
</protein>
<dbReference type="AlphaFoldDB" id="A0A225X5C2"/>
<evidence type="ECO:0000313" key="1">
    <source>
        <dbReference type="EMBL" id="OWZ24440.1"/>
    </source>
</evidence>
<name>A0A225X5C2_9STRA</name>
<accession>A0A225X5C2</accession>